<organism evidence="7 8">
    <name type="scientific">Loxostege sticticalis</name>
    <name type="common">Beet webworm moth</name>
    <dbReference type="NCBI Taxonomy" id="481309"/>
    <lineage>
        <taxon>Eukaryota</taxon>
        <taxon>Metazoa</taxon>
        <taxon>Ecdysozoa</taxon>
        <taxon>Arthropoda</taxon>
        <taxon>Hexapoda</taxon>
        <taxon>Insecta</taxon>
        <taxon>Pterygota</taxon>
        <taxon>Neoptera</taxon>
        <taxon>Endopterygota</taxon>
        <taxon>Lepidoptera</taxon>
        <taxon>Glossata</taxon>
        <taxon>Ditrysia</taxon>
        <taxon>Pyraloidea</taxon>
        <taxon>Crambidae</taxon>
        <taxon>Pyraustinae</taxon>
        <taxon>Loxostege</taxon>
    </lineage>
</organism>
<keyword evidence="3" id="KW-0964">Secreted</keyword>
<comment type="caution">
    <text evidence="7">The sequence shown here is derived from an EMBL/GenBank/DDBJ whole genome shotgun (WGS) entry which is preliminary data.</text>
</comment>
<feature type="signal peptide" evidence="5">
    <location>
        <begin position="1"/>
        <end position="18"/>
    </location>
</feature>
<dbReference type="Proteomes" id="UP001549921">
    <property type="component" value="Unassembled WGS sequence"/>
</dbReference>
<dbReference type="Gene3D" id="3.40.50.1820">
    <property type="entry name" value="alpha/beta hydrolase"/>
    <property type="match status" value="1"/>
</dbReference>
<dbReference type="PRINTS" id="PR00821">
    <property type="entry name" value="TAGLIPASE"/>
</dbReference>
<evidence type="ECO:0000256" key="1">
    <source>
        <dbReference type="ARBA" id="ARBA00004613"/>
    </source>
</evidence>
<name>A0ABD0S4G6_LOXSC</name>
<protein>
    <recommendedName>
        <fullName evidence="6">Lipase domain-containing protein</fullName>
    </recommendedName>
</protein>
<evidence type="ECO:0000313" key="7">
    <source>
        <dbReference type="EMBL" id="KAL0808968.1"/>
    </source>
</evidence>
<dbReference type="GO" id="GO:0005576">
    <property type="term" value="C:extracellular region"/>
    <property type="evidence" value="ECO:0007669"/>
    <property type="project" value="UniProtKB-SubCell"/>
</dbReference>
<sequence length="463" mass="51907">MVGTKVALLLLAVACASALPREKEFEWPENAPTWWPESFPWPPAKPEQWPDQPSWWPDSLPWPPALPEEWPDRPQWWPDCAAWPPAIPEQFPPNCWPENWPWPPALPEQWPDRPQWWPESLPWPPAFPDAWPNRPEWWPENLPWPPALPEQWPDRPQWWPEALPWPPALPENIPWPPPGVDTDKIPYIPSRDNQFHLFTRQNPERSQPLMIDSDSLLFYSNFRSNRRTVLLVHDLKGSAISGFNAVLVPAFLNAADCNVIIVDWSAGANSNAYLSTFYSVLSGNFVSRFTRWLAGRSGANLADFHIVGLGVGGLNAGFIARRLKGEVGYVTALAPPQGRSGITTLLPPLNPSVSKYTEVIHTDVNNRGYTQPLGDVDFYPNGGADMPGCGYDSECNQNRAVYYLAESLQTGGFTGTECASYKHALAQDCNLPGRLNLGGVSPKTGSKGVYWLKTNEAPPFSQG</sequence>
<dbReference type="InterPro" id="IPR013818">
    <property type="entry name" value="Lipase"/>
</dbReference>
<dbReference type="InterPro" id="IPR029058">
    <property type="entry name" value="AB_hydrolase_fold"/>
</dbReference>
<gene>
    <name evidence="7" type="ORF">ABMA28_012625</name>
</gene>
<feature type="chain" id="PRO_5044811837" description="Lipase domain-containing protein" evidence="5">
    <location>
        <begin position="19"/>
        <end position="463"/>
    </location>
</feature>
<dbReference type="PANTHER" id="PTHR11610:SF173">
    <property type="entry name" value="LIPASE DOMAIN-CONTAINING PROTEIN-RELATED"/>
    <property type="match status" value="1"/>
</dbReference>
<dbReference type="EMBL" id="JBEDNZ010000030">
    <property type="protein sequence ID" value="KAL0808968.1"/>
    <property type="molecule type" value="Genomic_DNA"/>
</dbReference>
<evidence type="ECO:0000256" key="4">
    <source>
        <dbReference type="RuleBase" id="RU004262"/>
    </source>
</evidence>
<proteinExistence type="inferred from homology"/>
<evidence type="ECO:0000256" key="2">
    <source>
        <dbReference type="ARBA" id="ARBA00010701"/>
    </source>
</evidence>
<feature type="domain" description="Lipase" evidence="6">
    <location>
        <begin position="192"/>
        <end position="460"/>
    </location>
</feature>
<reference evidence="7 8" key="1">
    <citation type="submission" date="2024-06" db="EMBL/GenBank/DDBJ databases">
        <title>A chromosome-level genome assembly of beet webworm, Loxostege sticticalis.</title>
        <authorList>
            <person name="Zhang Y."/>
        </authorList>
    </citation>
    <scope>NUCLEOTIDE SEQUENCE [LARGE SCALE GENOMIC DNA]</scope>
    <source>
        <strain evidence="7">AQ028</strain>
        <tissue evidence="7">Male pupae</tissue>
    </source>
</reference>
<accession>A0ABD0S4G6</accession>
<evidence type="ECO:0000259" key="6">
    <source>
        <dbReference type="Pfam" id="PF00151"/>
    </source>
</evidence>
<evidence type="ECO:0000256" key="3">
    <source>
        <dbReference type="ARBA" id="ARBA00022525"/>
    </source>
</evidence>
<dbReference type="InterPro" id="IPR000734">
    <property type="entry name" value="TAG_lipase"/>
</dbReference>
<comment type="similarity">
    <text evidence="2 4">Belongs to the AB hydrolase superfamily. Lipase family.</text>
</comment>
<comment type="subcellular location">
    <subcellularLocation>
        <location evidence="1">Secreted</location>
    </subcellularLocation>
</comment>
<dbReference type="Pfam" id="PF00151">
    <property type="entry name" value="Lipase"/>
    <property type="match status" value="1"/>
</dbReference>
<evidence type="ECO:0000256" key="5">
    <source>
        <dbReference type="SAM" id="SignalP"/>
    </source>
</evidence>
<keyword evidence="5" id="KW-0732">Signal</keyword>
<dbReference type="PANTHER" id="PTHR11610">
    <property type="entry name" value="LIPASE"/>
    <property type="match status" value="1"/>
</dbReference>
<evidence type="ECO:0000313" key="8">
    <source>
        <dbReference type="Proteomes" id="UP001549921"/>
    </source>
</evidence>
<dbReference type="AlphaFoldDB" id="A0ABD0S4G6"/>
<dbReference type="SUPFAM" id="SSF53474">
    <property type="entry name" value="alpha/beta-Hydrolases"/>
    <property type="match status" value="1"/>
</dbReference>